<feature type="region of interest" description="Disordered" evidence="1">
    <location>
        <begin position="29"/>
        <end position="61"/>
    </location>
</feature>
<sequence>MISVHGLPSGHYGLRSNYSLLISSQRFSRRGYRKKKKTDSEEDAGTVPPATELEGQDKTIPATEEVTATVEAEQPSPPKDEGRQRKRLKKRIDGQKLYEGFFRTEFYIPRVNKYVARPSGFVLNRKEAPVAADCLYLDMPSGLRLSEDDIDVEAWNVYPADDDLPRKLMSLGRSILDDRGCLIILHAGSLRSTQQIAHALDAFSTYWIPVASFDVISDVPQFESLQNMKVYVSKVEVFCKAWATFPVPKFDQPPFDNENSGRDAAIINNYNTTIPTKLDDGGRRKCTGFVQTLLENFTSQGDIVIDYAGGWGATIQAAFNCSRSCIAADLRKEAFDSLRQCVVKIEEAEQTAAILDAGPSTQPVTDQTRGKKPLGEDDDLGDNVLETNPGYKLPSYAENMASKLAAMPETQENITSGSSRLKRRFMPFVDDEAQEEEVSPIVSLSSEDDF</sequence>
<dbReference type="Proteomes" id="UP001633002">
    <property type="component" value="Unassembled WGS sequence"/>
</dbReference>
<feature type="region of interest" description="Disordered" evidence="1">
    <location>
        <begin position="431"/>
        <end position="450"/>
    </location>
</feature>
<dbReference type="Gene3D" id="3.40.50.150">
    <property type="entry name" value="Vaccinia Virus protein VP39"/>
    <property type="match status" value="1"/>
</dbReference>
<protein>
    <recommendedName>
        <fullName evidence="4">Trimethylguanosine synthase</fullName>
    </recommendedName>
</protein>
<name>A0ABD3G7N2_9MARC</name>
<dbReference type="InterPro" id="IPR029063">
    <property type="entry name" value="SAM-dependent_MTases_sf"/>
</dbReference>
<evidence type="ECO:0008006" key="4">
    <source>
        <dbReference type="Google" id="ProtNLM"/>
    </source>
</evidence>
<evidence type="ECO:0000313" key="3">
    <source>
        <dbReference type="Proteomes" id="UP001633002"/>
    </source>
</evidence>
<feature type="region of interest" description="Disordered" evidence="1">
    <location>
        <begin position="68"/>
        <end position="87"/>
    </location>
</feature>
<dbReference type="EMBL" id="JBJQOH010000008">
    <property type="protein sequence ID" value="KAL3675167.1"/>
    <property type="molecule type" value="Genomic_DNA"/>
</dbReference>
<dbReference type="AlphaFoldDB" id="A0ABD3G7N2"/>
<evidence type="ECO:0000313" key="2">
    <source>
        <dbReference type="EMBL" id="KAL3675167.1"/>
    </source>
</evidence>
<accession>A0ABD3G7N2</accession>
<proteinExistence type="predicted"/>
<dbReference type="SUPFAM" id="SSF53335">
    <property type="entry name" value="S-adenosyl-L-methionine-dependent methyltransferases"/>
    <property type="match status" value="1"/>
</dbReference>
<feature type="region of interest" description="Disordered" evidence="1">
    <location>
        <begin position="358"/>
        <end position="383"/>
    </location>
</feature>
<gene>
    <name evidence="2" type="ORF">R1sor_025115</name>
</gene>
<evidence type="ECO:0000256" key="1">
    <source>
        <dbReference type="SAM" id="MobiDB-lite"/>
    </source>
</evidence>
<reference evidence="2 3" key="1">
    <citation type="submission" date="2024-09" db="EMBL/GenBank/DDBJ databases">
        <title>Chromosome-scale assembly of Riccia sorocarpa.</title>
        <authorList>
            <person name="Paukszto L."/>
        </authorList>
    </citation>
    <scope>NUCLEOTIDE SEQUENCE [LARGE SCALE GENOMIC DNA]</scope>
    <source>
        <strain evidence="2">LP-2024</strain>
        <tissue evidence="2">Aerial parts of the thallus</tissue>
    </source>
</reference>
<keyword evidence="3" id="KW-1185">Reference proteome</keyword>
<organism evidence="2 3">
    <name type="scientific">Riccia sorocarpa</name>
    <dbReference type="NCBI Taxonomy" id="122646"/>
    <lineage>
        <taxon>Eukaryota</taxon>
        <taxon>Viridiplantae</taxon>
        <taxon>Streptophyta</taxon>
        <taxon>Embryophyta</taxon>
        <taxon>Marchantiophyta</taxon>
        <taxon>Marchantiopsida</taxon>
        <taxon>Marchantiidae</taxon>
        <taxon>Marchantiales</taxon>
        <taxon>Ricciaceae</taxon>
        <taxon>Riccia</taxon>
    </lineage>
</organism>
<comment type="caution">
    <text evidence="2">The sequence shown here is derived from an EMBL/GenBank/DDBJ whole genome shotgun (WGS) entry which is preliminary data.</text>
</comment>